<reference evidence="3" key="1">
    <citation type="submission" date="2022-11" db="UniProtKB">
        <authorList>
            <consortium name="WormBaseParasite"/>
        </authorList>
    </citation>
    <scope>IDENTIFICATION</scope>
</reference>
<proteinExistence type="predicted"/>
<evidence type="ECO:0000256" key="1">
    <source>
        <dbReference type="SAM" id="MobiDB-lite"/>
    </source>
</evidence>
<protein>
    <submittedName>
        <fullName evidence="3">Uncharacterized protein</fullName>
    </submittedName>
</protein>
<dbReference type="Proteomes" id="UP000887577">
    <property type="component" value="Unplaced"/>
</dbReference>
<evidence type="ECO:0000313" key="2">
    <source>
        <dbReference type="Proteomes" id="UP000887577"/>
    </source>
</evidence>
<name>A0A914ZCK7_9BILA</name>
<sequence>MPDCKESCLKKKQRPMKVTCREKCMPDCSPVCVASPPLMVPCMSSNLIKDCACPPGYVQCSKFTCCMRYRTMAVRYRKLLPGYLYADNSTTPTTVSSTTNSTSSTTTPTEGLLSTANLNDTLITAGNFFSSFKSFLRPSGNETGKVSIEKEANDNPEGPADYEVEYDYDETVDAGKTEFDAVTSIP</sequence>
<feature type="region of interest" description="Disordered" evidence="1">
    <location>
        <begin position="91"/>
        <end position="110"/>
    </location>
</feature>
<dbReference type="AlphaFoldDB" id="A0A914ZCK7"/>
<accession>A0A914ZCK7</accession>
<evidence type="ECO:0000313" key="3">
    <source>
        <dbReference type="WBParaSite" id="PSU_v2.g944.t1"/>
    </source>
</evidence>
<organism evidence="2 3">
    <name type="scientific">Panagrolaimus superbus</name>
    <dbReference type="NCBI Taxonomy" id="310955"/>
    <lineage>
        <taxon>Eukaryota</taxon>
        <taxon>Metazoa</taxon>
        <taxon>Ecdysozoa</taxon>
        <taxon>Nematoda</taxon>
        <taxon>Chromadorea</taxon>
        <taxon>Rhabditida</taxon>
        <taxon>Tylenchina</taxon>
        <taxon>Panagrolaimomorpha</taxon>
        <taxon>Panagrolaimoidea</taxon>
        <taxon>Panagrolaimidae</taxon>
        <taxon>Panagrolaimus</taxon>
    </lineage>
</organism>
<keyword evidence="2" id="KW-1185">Reference proteome</keyword>
<feature type="compositionally biased region" description="Low complexity" evidence="1">
    <location>
        <begin position="91"/>
        <end position="109"/>
    </location>
</feature>
<dbReference type="WBParaSite" id="PSU_v2.g944.t1">
    <property type="protein sequence ID" value="PSU_v2.g944.t1"/>
    <property type="gene ID" value="PSU_v2.g944"/>
</dbReference>